<feature type="domain" description="DUF7847" evidence="2">
    <location>
        <begin position="37"/>
        <end position="221"/>
    </location>
</feature>
<sequence>MTTVARKPRLHVRALFAEMLRIYRRHWRWLMLAAALVFLPLALVDGLVEEIRSGSDVAKGGLALLTTVEHMLGDVLFNGLVAAAVIAWRQGGPRLGIFAVARTLPWPTILALEVAIPVVTAVGLLLLVIPGIAFATYVTLAPAVVKVEHLRAWPSVKRSFALVRGNFWRVLLVLVLLVGVAAAVEELLQTVTPEYIGDVLVKLAVELAFSPLSAVAVVLMVFHLRRDPADGE</sequence>
<keyword evidence="4" id="KW-1185">Reference proteome</keyword>
<organism evidence="3 4">
    <name type="scientific">Capillimicrobium parvum</name>
    <dbReference type="NCBI Taxonomy" id="2884022"/>
    <lineage>
        <taxon>Bacteria</taxon>
        <taxon>Bacillati</taxon>
        <taxon>Actinomycetota</taxon>
        <taxon>Thermoleophilia</taxon>
        <taxon>Solirubrobacterales</taxon>
        <taxon>Capillimicrobiaceae</taxon>
        <taxon>Capillimicrobium</taxon>
    </lineage>
</organism>
<protein>
    <recommendedName>
        <fullName evidence="2">DUF7847 domain-containing protein</fullName>
    </recommendedName>
</protein>
<evidence type="ECO:0000313" key="4">
    <source>
        <dbReference type="Proteomes" id="UP001162834"/>
    </source>
</evidence>
<keyword evidence="1" id="KW-0472">Membrane</keyword>
<dbReference type="EMBL" id="CP087164">
    <property type="protein sequence ID" value="UGS37498.1"/>
    <property type="molecule type" value="Genomic_DNA"/>
</dbReference>
<evidence type="ECO:0000259" key="2">
    <source>
        <dbReference type="Pfam" id="PF25231"/>
    </source>
</evidence>
<evidence type="ECO:0000256" key="1">
    <source>
        <dbReference type="SAM" id="Phobius"/>
    </source>
</evidence>
<dbReference type="RefSeq" id="WP_259311552.1">
    <property type="nucleotide sequence ID" value="NZ_CP087164.1"/>
</dbReference>
<keyword evidence="1" id="KW-0812">Transmembrane</keyword>
<reference evidence="3" key="1">
    <citation type="journal article" date="2022" name="Int. J. Syst. Evol. Microbiol.">
        <title>Pseudomonas aegrilactucae sp. nov. and Pseudomonas morbosilactucae sp. nov., pathogens causing bacterial rot of lettuce in Japan.</title>
        <authorList>
            <person name="Sawada H."/>
            <person name="Fujikawa T."/>
            <person name="Satou M."/>
        </authorList>
    </citation>
    <scope>NUCLEOTIDE SEQUENCE</scope>
    <source>
        <strain evidence="3">0166_1</strain>
    </source>
</reference>
<feature type="transmembrane region" description="Helical" evidence="1">
    <location>
        <begin position="166"/>
        <end position="184"/>
    </location>
</feature>
<feature type="transmembrane region" description="Helical" evidence="1">
    <location>
        <begin position="70"/>
        <end position="88"/>
    </location>
</feature>
<dbReference type="InterPro" id="IPR057169">
    <property type="entry name" value="DUF7847"/>
</dbReference>
<name>A0A9E7C2J1_9ACTN</name>
<feature type="transmembrane region" description="Helical" evidence="1">
    <location>
        <begin position="204"/>
        <end position="224"/>
    </location>
</feature>
<keyword evidence="1" id="KW-1133">Transmembrane helix</keyword>
<dbReference type="Pfam" id="PF25231">
    <property type="entry name" value="DUF7847"/>
    <property type="match status" value="1"/>
</dbReference>
<evidence type="ECO:0000313" key="3">
    <source>
        <dbReference type="EMBL" id="UGS37498.1"/>
    </source>
</evidence>
<dbReference type="Proteomes" id="UP001162834">
    <property type="component" value="Chromosome"/>
</dbReference>
<feature type="transmembrane region" description="Helical" evidence="1">
    <location>
        <begin position="95"/>
        <end position="116"/>
    </location>
</feature>
<dbReference type="AlphaFoldDB" id="A0A9E7C2J1"/>
<dbReference type="KEGG" id="sbae:DSM104329_03914"/>
<gene>
    <name evidence="3" type="ORF">DSM104329_03914</name>
</gene>
<proteinExistence type="predicted"/>
<feature type="transmembrane region" description="Helical" evidence="1">
    <location>
        <begin position="122"/>
        <end position="145"/>
    </location>
</feature>
<accession>A0A9E7C2J1</accession>